<feature type="domain" description="TraC-like" evidence="1">
    <location>
        <begin position="29"/>
        <end position="198"/>
    </location>
</feature>
<evidence type="ECO:0000313" key="2">
    <source>
        <dbReference type="EMBL" id="OGG43674.1"/>
    </source>
</evidence>
<proteinExistence type="predicted"/>
<name>A0A1F6C3A2_9BACT</name>
<dbReference type="Proteomes" id="UP000178249">
    <property type="component" value="Unassembled WGS sequence"/>
</dbReference>
<evidence type="ECO:0000313" key="3">
    <source>
        <dbReference type="Proteomes" id="UP000178249"/>
    </source>
</evidence>
<gene>
    <name evidence="2" type="ORF">A2841_03720</name>
</gene>
<dbReference type="EMBL" id="MFKP01000033">
    <property type="protein sequence ID" value="OGG43674.1"/>
    <property type="molecule type" value="Genomic_DNA"/>
</dbReference>
<reference evidence="2 3" key="1">
    <citation type="journal article" date="2016" name="Nat. Commun.">
        <title>Thousands of microbial genomes shed light on interconnected biogeochemical processes in an aquifer system.</title>
        <authorList>
            <person name="Anantharaman K."/>
            <person name="Brown C.T."/>
            <person name="Hug L.A."/>
            <person name="Sharon I."/>
            <person name="Castelle C.J."/>
            <person name="Probst A.J."/>
            <person name="Thomas B.C."/>
            <person name="Singh A."/>
            <person name="Wilkins M.J."/>
            <person name="Karaoz U."/>
            <person name="Brodie E.L."/>
            <person name="Williams K.H."/>
            <person name="Hubbard S.S."/>
            <person name="Banfield J.F."/>
        </authorList>
    </citation>
    <scope>NUCLEOTIDE SEQUENCE [LARGE SCALE GENOMIC DNA]</scope>
</reference>
<dbReference type="Pfam" id="PF26593">
    <property type="entry name" value="TraC-like"/>
    <property type="match status" value="1"/>
</dbReference>
<comment type="caution">
    <text evidence="2">The sequence shown here is derived from an EMBL/GenBank/DDBJ whole genome shotgun (WGS) entry which is preliminary data.</text>
</comment>
<dbReference type="AlphaFoldDB" id="A0A1F6C3A2"/>
<protein>
    <recommendedName>
        <fullName evidence="1">TraC-like domain-containing protein</fullName>
    </recommendedName>
</protein>
<evidence type="ECO:0000259" key="1">
    <source>
        <dbReference type="Pfam" id="PF26593"/>
    </source>
</evidence>
<sequence>MATDTKKKTAAAQDFVPVKEVRGGVMLLKDGTLVGTLLASSLNFALKSGDEQAATLAQFQNFLNSLDFSVQFFAQSRKLDIRPYIALLEERYTAQTEDLMKIQVREYVEFIKLFTERANIMSKHFFISVPYNAPILDVKKAVESKIFGRTNLSARTKETGFEENRTQLEQRMDIVAQGLSRCGIRTVPLGTEEVIELLYKEFNPGELEKPIALESKAQGQ</sequence>
<organism evidence="2 3">
    <name type="scientific">Candidatus Kaiserbacteria bacterium RIFCSPHIGHO2_01_FULL_48_10</name>
    <dbReference type="NCBI Taxonomy" id="1798476"/>
    <lineage>
        <taxon>Bacteria</taxon>
        <taxon>Candidatus Kaiseribacteriota</taxon>
    </lineage>
</organism>
<accession>A0A1F6C3A2</accession>
<dbReference type="InterPro" id="IPR058596">
    <property type="entry name" value="TraC-like_dom"/>
</dbReference>